<dbReference type="EMBL" id="JAVREY010000005">
    <property type="protein sequence ID" value="MDT0462631.1"/>
    <property type="molecule type" value="Genomic_DNA"/>
</dbReference>
<organism evidence="2 3">
    <name type="scientific">Streptomyces gibsoniae</name>
    <dbReference type="NCBI Taxonomy" id="3075529"/>
    <lineage>
        <taxon>Bacteria</taxon>
        <taxon>Bacillati</taxon>
        <taxon>Actinomycetota</taxon>
        <taxon>Actinomycetes</taxon>
        <taxon>Kitasatosporales</taxon>
        <taxon>Streptomycetaceae</taxon>
        <taxon>Streptomyces</taxon>
    </lineage>
</organism>
<reference evidence="3" key="1">
    <citation type="submission" date="2023-07" db="EMBL/GenBank/DDBJ databases">
        <title>30 novel species of actinomycetes from the DSMZ collection.</title>
        <authorList>
            <person name="Nouioui I."/>
        </authorList>
    </citation>
    <scope>NUCLEOTIDE SEQUENCE [LARGE SCALE GENOMIC DNA]</scope>
    <source>
        <strain evidence="3">DSM 41699</strain>
    </source>
</reference>
<evidence type="ECO:0000256" key="1">
    <source>
        <dbReference type="SAM" id="MobiDB-lite"/>
    </source>
</evidence>
<dbReference type="RefSeq" id="WP_311692790.1">
    <property type="nucleotide sequence ID" value="NZ_JAVREY010000005.1"/>
</dbReference>
<evidence type="ECO:0000313" key="3">
    <source>
        <dbReference type="Proteomes" id="UP001183809"/>
    </source>
</evidence>
<sequence>MPTLVLLGAVGGALRGVLDFYIQFVNWRSARSAHRRLPPGEEGTSPRVRDYFDPGVDVVAALVHSTIGAGLAVLFGRTGQISGPYAAIVVGISAPVILTQLSRVQAVSQAVGGGGGQDTAADPADIAIAPPVLPAWPSPAADPETLPGPAAAVADGSPPAPASARVPPQPLPGAPPGALRPDPEAARPQPNGRPGDPADGAGRGGHDASTRGRGGQGAAPRHRGGRDEPLDREPAVGEEGTP</sequence>
<accession>A0ABU2TP67</accession>
<feature type="compositionally biased region" description="Basic and acidic residues" evidence="1">
    <location>
        <begin position="225"/>
        <end position="235"/>
    </location>
</feature>
<evidence type="ECO:0000313" key="2">
    <source>
        <dbReference type="EMBL" id="MDT0462631.1"/>
    </source>
</evidence>
<protein>
    <submittedName>
        <fullName evidence="2">Uncharacterized protein</fullName>
    </submittedName>
</protein>
<name>A0ABU2TP67_9ACTN</name>
<proteinExistence type="predicted"/>
<gene>
    <name evidence="2" type="ORF">RM764_06355</name>
</gene>
<dbReference type="Proteomes" id="UP001183809">
    <property type="component" value="Unassembled WGS sequence"/>
</dbReference>
<feature type="region of interest" description="Disordered" evidence="1">
    <location>
        <begin position="130"/>
        <end position="242"/>
    </location>
</feature>
<comment type="caution">
    <text evidence="2">The sequence shown here is derived from an EMBL/GenBank/DDBJ whole genome shotgun (WGS) entry which is preliminary data.</text>
</comment>
<keyword evidence="3" id="KW-1185">Reference proteome</keyword>